<evidence type="ECO:0000256" key="4">
    <source>
        <dbReference type="SAM" id="MobiDB-lite"/>
    </source>
</evidence>
<protein>
    <recommendedName>
        <fullName evidence="7">Myb-like domain-containing protein</fullName>
    </recommendedName>
</protein>
<dbReference type="GO" id="GO:0006355">
    <property type="term" value="P:regulation of DNA-templated transcription"/>
    <property type="evidence" value="ECO:0007669"/>
    <property type="project" value="TreeGrafter"/>
</dbReference>
<evidence type="ECO:0008006" key="7">
    <source>
        <dbReference type="Google" id="ProtNLM"/>
    </source>
</evidence>
<keyword evidence="2" id="KW-0804">Transcription</keyword>
<feature type="compositionally biased region" description="Basic and acidic residues" evidence="4">
    <location>
        <begin position="1097"/>
        <end position="1111"/>
    </location>
</feature>
<keyword evidence="6" id="KW-1185">Reference proteome</keyword>
<dbReference type="SUPFAM" id="SSF46689">
    <property type="entry name" value="Homeodomain-like"/>
    <property type="match status" value="1"/>
</dbReference>
<feature type="region of interest" description="Disordered" evidence="4">
    <location>
        <begin position="1088"/>
        <end position="1131"/>
    </location>
</feature>
<feature type="compositionally biased region" description="Polar residues" evidence="4">
    <location>
        <begin position="999"/>
        <end position="1017"/>
    </location>
</feature>
<name>A0A8T2V388_CERRI</name>
<evidence type="ECO:0000256" key="2">
    <source>
        <dbReference type="ARBA" id="ARBA00023163"/>
    </source>
</evidence>
<dbReference type="EMBL" id="CM035408">
    <property type="protein sequence ID" value="KAH7441468.1"/>
    <property type="molecule type" value="Genomic_DNA"/>
</dbReference>
<dbReference type="PANTHER" id="PTHR16088:SF3">
    <property type="entry name" value="GON-4-LIKE PROTEIN"/>
    <property type="match status" value="1"/>
</dbReference>
<dbReference type="OMA" id="HQINRTP"/>
<feature type="compositionally biased region" description="Acidic residues" evidence="4">
    <location>
        <begin position="155"/>
        <end position="167"/>
    </location>
</feature>
<dbReference type="PANTHER" id="PTHR16088">
    <property type="entry name" value="YY1 ASSOCIATED PROTEIN-RELATED"/>
    <property type="match status" value="1"/>
</dbReference>
<keyword evidence="3" id="KW-0539">Nucleus</keyword>
<dbReference type="InterPro" id="IPR052435">
    <property type="entry name" value="YY1-Transcr_Regul"/>
</dbReference>
<dbReference type="GO" id="GO:0003712">
    <property type="term" value="F:transcription coregulator activity"/>
    <property type="evidence" value="ECO:0007669"/>
    <property type="project" value="TreeGrafter"/>
</dbReference>
<dbReference type="OrthoDB" id="49309at2759"/>
<dbReference type="InterPro" id="IPR009057">
    <property type="entry name" value="Homeodomain-like_sf"/>
</dbReference>
<feature type="region of interest" description="Disordered" evidence="4">
    <location>
        <begin position="139"/>
        <end position="167"/>
    </location>
</feature>
<evidence type="ECO:0000313" key="6">
    <source>
        <dbReference type="Proteomes" id="UP000825935"/>
    </source>
</evidence>
<feature type="compositionally biased region" description="Acidic residues" evidence="4">
    <location>
        <begin position="1112"/>
        <end position="1131"/>
    </location>
</feature>
<organism evidence="5 6">
    <name type="scientific">Ceratopteris richardii</name>
    <name type="common">Triangle waterfern</name>
    <dbReference type="NCBI Taxonomy" id="49495"/>
    <lineage>
        <taxon>Eukaryota</taxon>
        <taxon>Viridiplantae</taxon>
        <taxon>Streptophyta</taxon>
        <taxon>Embryophyta</taxon>
        <taxon>Tracheophyta</taxon>
        <taxon>Polypodiopsida</taxon>
        <taxon>Polypodiidae</taxon>
        <taxon>Polypodiales</taxon>
        <taxon>Pteridineae</taxon>
        <taxon>Pteridaceae</taxon>
        <taxon>Parkerioideae</taxon>
        <taxon>Ceratopteris</taxon>
    </lineage>
</organism>
<dbReference type="GO" id="GO:0005634">
    <property type="term" value="C:nucleus"/>
    <property type="evidence" value="ECO:0007669"/>
    <property type="project" value="TreeGrafter"/>
</dbReference>
<accession>A0A8T2V388</accession>
<evidence type="ECO:0000256" key="1">
    <source>
        <dbReference type="ARBA" id="ARBA00023015"/>
    </source>
</evidence>
<dbReference type="AlphaFoldDB" id="A0A8T2V388"/>
<feature type="region of interest" description="Disordered" evidence="4">
    <location>
        <begin position="991"/>
        <end position="1017"/>
    </location>
</feature>
<sequence length="1131" mass="125465">METCSEPCDDTDVNSSPPRSCLDASVDIDTSSEEDPSESRCNESGDESGGDFAALSVLSGLPRNDDSSVETPLGESPGKEDQVVDAICRRTRAHLSLTDMSLDELETFLQESDEEDYFQNVDDEEEYRKFVAAVQGSWKEGSDAHNANGEKQAGEEEEDEDEDEEDDYDFEIELEEALESDYEELPKQEIITRKRRRRAVELGGTLKKRTLTERPLGSARTPLRPLLPSVSGRDASNSANKLFSEALHCSTEPYGFTPCQRRQLQCLLHEHVQLLVQVYSVTVLDPSRQQIAVDTQKLLLQLADAREKVLSWKRPFHPEICCCPSNTHSTSSSKIAPLVRLDSFRPRSPSDFINKHLNWREASCLDRVASDAKAESVNSTSPNLMRDKSAELSTMEKTSHTNRQAFTPTTKKVDSLLDITPLALVKDFLADVAKGVQEYRQQHLQISDCASRAQKPLFPAPTLQVAPAQNCQRKKTMAGSLVEDTKLNGIVLVPVEISAAASKFTKLFDPNLFPHKPPPAALAKRLLFTEAEDELLAMGLMRYNTNWDTIQQLLLPPKTTHQIFVRQKNRSTSRAPENSIKAVRRLKTSPLTKEEEACIEEGLKFFRSDWLKVWEHCVPYRDPATLSRLWRAAVGLQKSYNASEEAKEKHRIGEKMRRQKQALLKEQNDAANGELNSADEACEDAAGAYLHEAFIADYNSQPCSSASLSTTASQAFPGVQSSLTPGLNPPTATRTFLPALNLYNAPVTGNLDMNVKPSRRSGKRYRRSSFQIIKLAPGLPSLNLPRCVRVISQAKYNSQFSGHNSHVSTPRFCSGIQTGGTSSAVNSTHDLMPSVMPHPIYSKGSSGSGTLCNGAVTTANMHPLLMESTSEAGTLPSSMPNIRPSAYPVHGQVSTQTIPRFQPFFGVSKEKCNTGSKEVLPVHTESTRGTVELHPFLQDDGLHQNESQAPRGEKSYFMESCHPVGADVSTSNAQPHWSFFVSDSVIRPEPRRAVRVQDTGPNRSTSTHPKDGLNQNDPCHISYSKCGEITTSKSNTGTIDVIQSDKHNEEHTYDFINPREEENIVMEQEELSGSEEETEEVVQFECEEITDSENDESECRKDGPDSQKEEDGIQFEEEEIGSDDGDSEVGT</sequence>
<proteinExistence type="predicted"/>
<comment type="caution">
    <text evidence="5">The sequence shown here is derived from an EMBL/GenBank/DDBJ whole genome shotgun (WGS) entry which is preliminary data.</text>
</comment>
<reference evidence="5" key="1">
    <citation type="submission" date="2021-08" db="EMBL/GenBank/DDBJ databases">
        <title>WGS assembly of Ceratopteris richardii.</title>
        <authorList>
            <person name="Marchant D.B."/>
            <person name="Chen G."/>
            <person name="Jenkins J."/>
            <person name="Shu S."/>
            <person name="Leebens-Mack J."/>
            <person name="Grimwood J."/>
            <person name="Schmutz J."/>
            <person name="Soltis P."/>
            <person name="Soltis D."/>
            <person name="Chen Z.-H."/>
        </authorList>
    </citation>
    <scope>NUCLEOTIDE SEQUENCE</scope>
    <source>
        <strain evidence="5">Whitten #5841</strain>
        <tissue evidence="5">Leaf</tissue>
    </source>
</reference>
<keyword evidence="1" id="KW-0805">Transcription regulation</keyword>
<dbReference type="Proteomes" id="UP000825935">
    <property type="component" value="Chromosome 3"/>
</dbReference>
<evidence type="ECO:0000256" key="3">
    <source>
        <dbReference type="ARBA" id="ARBA00023242"/>
    </source>
</evidence>
<gene>
    <name evidence="5" type="ORF">KP509_03G039200</name>
</gene>
<evidence type="ECO:0000313" key="5">
    <source>
        <dbReference type="EMBL" id="KAH7441468.1"/>
    </source>
</evidence>
<feature type="region of interest" description="Disordered" evidence="4">
    <location>
        <begin position="1"/>
        <end position="84"/>
    </location>
</feature>